<organism evidence="1 2">
    <name type="scientific">Bambusicola thoracicus</name>
    <name type="common">Chinese bamboo-partridge</name>
    <name type="synonym">Perdix thoracica</name>
    <dbReference type="NCBI Taxonomy" id="9083"/>
    <lineage>
        <taxon>Eukaryota</taxon>
        <taxon>Metazoa</taxon>
        <taxon>Chordata</taxon>
        <taxon>Craniata</taxon>
        <taxon>Vertebrata</taxon>
        <taxon>Euteleostomi</taxon>
        <taxon>Archelosauria</taxon>
        <taxon>Archosauria</taxon>
        <taxon>Dinosauria</taxon>
        <taxon>Saurischia</taxon>
        <taxon>Theropoda</taxon>
        <taxon>Coelurosauria</taxon>
        <taxon>Aves</taxon>
        <taxon>Neognathae</taxon>
        <taxon>Galloanserae</taxon>
        <taxon>Galliformes</taxon>
        <taxon>Phasianidae</taxon>
        <taxon>Perdicinae</taxon>
        <taxon>Bambusicola</taxon>
    </lineage>
</organism>
<evidence type="ECO:0000313" key="1">
    <source>
        <dbReference type="EMBL" id="POI26300.1"/>
    </source>
</evidence>
<proteinExistence type="predicted"/>
<accession>A0A2P4SQA8</accession>
<keyword evidence="2" id="KW-1185">Reference proteome</keyword>
<dbReference type="Proteomes" id="UP000237246">
    <property type="component" value="Unassembled WGS sequence"/>
</dbReference>
<reference evidence="1 2" key="1">
    <citation type="submission" date="2018-01" db="EMBL/GenBank/DDBJ databases">
        <title>Comparison of the Chinese Bamboo Partridge and Red Junglefowl genome sequences highlights the importance of demography in genome evolution.</title>
        <authorList>
            <person name="Tiley G.P."/>
            <person name="Kimball R.T."/>
            <person name="Braun E.L."/>
            <person name="Burleigh J.G."/>
        </authorList>
    </citation>
    <scope>NUCLEOTIDE SEQUENCE [LARGE SCALE GENOMIC DNA]</scope>
    <source>
        <strain evidence="1">RTK389</strain>
        <tissue evidence="1">Blood</tissue>
    </source>
</reference>
<gene>
    <name evidence="1" type="ORF">CIB84_009951</name>
</gene>
<protein>
    <submittedName>
        <fullName evidence="1">Uncharacterized protein</fullName>
    </submittedName>
</protein>
<dbReference type="AlphaFoldDB" id="A0A2P4SQA8"/>
<dbReference type="EMBL" id="PPHD01029446">
    <property type="protein sequence ID" value="POI26300.1"/>
    <property type="molecule type" value="Genomic_DNA"/>
</dbReference>
<evidence type="ECO:0000313" key="2">
    <source>
        <dbReference type="Proteomes" id="UP000237246"/>
    </source>
</evidence>
<comment type="caution">
    <text evidence="1">The sequence shown here is derived from an EMBL/GenBank/DDBJ whole genome shotgun (WGS) entry which is preliminary data.</text>
</comment>
<name>A0A2P4SQA8_BAMTH</name>
<sequence length="50" mass="5642">MTSAKTLQMLWWQLENLQYWSVSHLVDTLSLQSTGKKIKSVLMTGKSGSV</sequence>